<dbReference type="PROSITE" id="PS50048">
    <property type="entry name" value="ZN2_CY6_FUNGAL_2"/>
    <property type="match status" value="1"/>
</dbReference>
<evidence type="ECO:0000259" key="8">
    <source>
        <dbReference type="PROSITE" id="PS50048"/>
    </source>
</evidence>
<dbReference type="AlphaFoldDB" id="A0A0D2CPQ8"/>
<feature type="compositionally biased region" description="Pro residues" evidence="7">
    <location>
        <begin position="244"/>
        <end position="253"/>
    </location>
</feature>
<dbReference type="SMART" id="SM00066">
    <property type="entry name" value="GAL4"/>
    <property type="match status" value="1"/>
</dbReference>
<dbReference type="PANTHER" id="PTHR47171">
    <property type="entry name" value="FARA-RELATED"/>
    <property type="match status" value="1"/>
</dbReference>
<dbReference type="CDD" id="cd00067">
    <property type="entry name" value="GAL4"/>
    <property type="match status" value="1"/>
</dbReference>
<keyword evidence="4" id="KW-0238">DNA-binding</keyword>
<dbReference type="RefSeq" id="XP_013312526.1">
    <property type="nucleotide sequence ID" value="XM_013457072.1"/>
</dbReference>
<dbReference type="SMART" id="SM00906">
    <property type="entry name" value="Fungal_trans"/>
    <property type="match status" value="1"/>
</dbReference>
<dbReference type="Pfam" id="PF00172">
    <property type="entry name" value="Zn_clus"/>
    <property type="match status" value="1"/>
</dbReference>
<keyword evidence="1" id="KW-0479">Metal-binding</keyword>
<dbReference type="GO" id="GO:0000981">
    <property type="term" value="F:DNA-binding transcription factor activity, RNA polymerase II-specific"/>
    <property type="evidence" value="ECO:0007669"/>
    <property type="project" value="InterPro"/>
</dbReference>
<dbReference type="Gene3D" id="4.10.240.10">
    <property type="entry name" value="Zn(2)-C6 fungal-type DNA-binding domain"/>
    <property type="match status" value="1"/>
</dbReference>
<evidence type="ECO:0000256" key="1">
    <source>
        <dbReference type="ARBA" id="ARBA00022723"/>
    </source>
</evidence>
<keyword evidence="5" id="KW-0804">Transcription</keyword>
<protein>
    <recommendedName>
        <fullName evidence="8">Zn(2)-C6 fungal-type domain-containing protein</fullName>
    </recommendedName>
</protein>
<keyword evidence="3" id="KW-0805">Transcription regulation</keyword>
<organism evidence="9 10">
    <name type="scientific">Exophiala xenobiotica</name>
    <dbReference type="NCBI Taxonomy" id="348802"/>
    <lineage>
        <taxon>Eukaryota</taxon>
        <taxon>Fungi</taxon>
        <taxon>Dikarya</taxon>
        <taxon>Ascomycota</taxon>
        <taxon>Pezizomycotina</taxon>
        <taxon>Eurotiomycetes</taxon>
        <taxon>Chaetothyriomycetidae</taxon>
        <taxon>Chaetothyriales</taxon>
        <taxon>Herpotrichiellaceae</taxon>
        <taxon>Exophiala</taxon>
    </lineage>
</organism>
<dbReference type="STRING" id="348802.A0A0D2CPQ8"/>
<dbReference type="InterPro" id="IPR007219">
    <property type="entry name" value="XnlR_reg_dom"/>
</dbReference>
<dbReference type="Proteomes" id="UP000054342">
    <property type="component" value="Unassembled WGS sequence"/>
</dbReference>
<evidence type="ECO:0000256" key="7">
    <source>
        <dbReference type="SAM" id="MobiDB-lite"/>
    </source>
</evidence>
<gene>
    <name evidence="9" type="ORF">PV05_10611</name>
</gene>
<accession>A0A0D2CPQ8</accession>
<dbReference type="EMBL" id="KN847322">
    <property type="protein sequence ID" value="KIW51942.1"/>
    <property type="molecule type" value="Genomic_DNA"/>
</dbReference>
<dbReference type="SUPFAM" id="SSF57701">
    <property type="entry name" value="Zn2/Cys6 DNA-binding domain"/>
    <property type="match status" value="1"/>
</dbReference>
<sequence>MCIMRSDLSELPDTRMLLRSRVYCVLPSARLCLGTFSRQGPHCTGSSRVNRLRVQPCPHLSAVHSISAFQTLGLSPPSPPRGCPRLFNHLNAATGRHLKAVRLRSKTCRTASAMIGADHDTAIPRPLRRDRARVACWRCHKKKIRCNSSNTGPCSGCARTSIECVPIDSQRGRYARKSRKSDTRRRSLSMVQANQDGATDIAVDATTTDHSATDGALHGASEPHHNILQTTRASAPRAQTDLPPGGPTWPPQPGLSSMDCSPGLSESPEMLYAQIAERSVTANDALIRPADQSVFLGEAFSLTYVVHDVLAPHLTSSMHYKKRLHFPIFDGALSKSRAIYSDDNTVNSQMELLKAQGLFYKPPDEALERLLVAYLEHFHPAFPVIERTDFSSARQAQRQSHLVLNAVLMIAVTLCDSETLKILGCDDRHVARTTFFKQARALYDADAEPHKINNICGVFLMSFWWGGPNDQKDSWHWLGIAIGLAQSLGLHRTTKNSNIDSRTASRWKLNWWSLRIRDILVSGSIGRPQHVCDNDCDVELPEPADVADELPGRVPGSLDYFSQVAKLCAIMSRIITSRYATPGAEKPRDNCVSLEQTLSQFYKDIPPSLRYDGVSPEFGQQLWPSMLTMAYNYAVLLLCRPSRSARGEGQVEEWGNESKAISAANVITRTMEDMLAVSMVRLCQVHTIPALFNALAVHVHAMCNSNAIGRELAETRARICMLGLTALQKSWPVSGWVLKLFVNIMKKLKRSPRGASAPNRSRSLSETREVDELRHEPALSLPASIPSPSTTHGHPSWQNENPHPSNREPSTAHPGNEASSAPSEWSALPWSVNFEDYDELIPNMFAFDDTFAGSISDQDNFFRSLDFAHSREPGTPHLWSYLS</sequence>
<feature type="domain" description="Zn(2)-C6 fungal-type" evidence="8">
    <location>
        <begin position="135"/>
        <end position="165"/>
    </location>
</feature>
<dbReference type="GeneID" id="25332519"/>
<feature type="compositionally biased region" description="Low complexity" evidence="7">
    <location>
        <begin position="778"/>
        <end position="789"/>
    </location>
</feature>
<keyword evidence="2" id="KW-0862">Zinc</keyword>
<dbReference type="InterPro" id="IPR036864">
    <property type="entry name" value="Zn2-C6_fun-type_DNA-bd_sf"/>
</dbReference>
<evidence type="ECO:0000256" key="6">
    <source>
        <dbReference type="ARBA" id="ARBA00023242"/>
    </source>
</evidence>
<dbReference type="PANTHER" id="PTHR47171:SF1">
    <property type="entry name" value="ZN(II)2CYS6 TRANSCRIPTION FACTOR (EUROFUNG)"/>
    <property type="match status" value="1"/>
</dbReference>
<dbReference type="Pfam" id="PF04082">
    <property type="entry name" value="Fungal_trans"/>
    <property type="match status" value="1"/>
</dbReference>
<dbReference type="HOGENOM" id="CLU_006329_5_2_1"/>
<dbReference type="InterPro" id="IPR052073">
    <property type="entry name" value="Amide_Lactam_Regulators"/>
</dbReference>
<proteinExistence type="predicted"/>
<evidence type="ECO:0000256" key="2">
    <source>
        <dbReference type="ARBA" id="ARBA00022833"/>
    </source>
</evidence>
<dbReference type="GO" id="GO:0008270">
    <property type="term" value="F:zinc ion binding"/>
    <property type="evidence" value="ECO:0007669"/>
    <property type="project" value="InterPro"/>
</dbReference>
<dbReference type="GO" id="GO:0006351">
    <property type="term" value="P:DNA-templated transcription"/>
    <property type="evidence" value="ECO:0007669"/>
    <property type="project" value="InterPro"/>
</dbReference>
<dbReference type="OrthoDB" id="5121955at2759"/>
<feature type="compositionally biased region" description="Basic and acidic residues" evidence="7">
    <location>
        <begin position="763"/>
        <end position="777"/>
    </location>
</feature>
<evidence type="ECO:0000256" key="5">
    <source>
        <dbReference type="ARBA" id="ARBA00023163"/>
    </source>
</evidence>
<keyword evidence="6" id="KW-0539">Nucleus</keyword>
<feature type="region of interest" description="Disordered" evidence="7">
    <location>
        <begin position="232"/>
        <end position="262"/>
    </location>
</feature>
<evidence type="ECO:0000256" key="3">
    <source>
        <dbReference type="ARBA" id="ARBA00023015"/>
    </source>
</evidence>
<evidence type="ECO:0000313" key="10">
    <source>
        <dbReference type="Proteomes" id="UP000054342"/>
    </source>
</evidence>
<feature type="region of interest" description="Disordered" evidence="7">
    <location>
        <begin position="172"/>
        <end position="191"/>
    </location>
</feature>
<dbReference type="GO" id="GO:0003677">
    <property type="term" value="F:DNA binding"/>
    <property type="evidence" value="ECO:0007669"/>
    <property type="project" value="UniProtKB-KW"/>
</dbReference>
<feature type="compositionally biased region" description="Polar residues" evidence="7">
    <location>
        <begin position="790"/>
        <end position="809"/>
    </location>
</feature>
<evidence type="ECO:0000313" key="9">
    <source>
        <dbReference type="EMBL" id="KIW51942.1"/>
    </source>
</evidence>
<evidence type="ECO:0000256" key="4">
    <source>
        <dbReference type="ARBA" id="ARBA00023125"/>
    </source>
</evidence>
<name>A0A0D2CPQ8_9EURO</name>
<dbReference type="InterPro" id="IPR001138">
    <property type="entry name" value="Zn2Cys6_DnaBD"/>
</dbReference>
<dbReference type="CDD" id="cd12148">
    <property type="entry name" value="fungal_TF_MHR"/>
    <property type="match status" value="1"/>
</dbReference>
<reference evidence="9 10" key="1">
    <citation type="submission" date="2015-01" db="EMBL/GenBank/DDBJ databases">
        <title>The Genome Sequence of Exophiala xenobiotica CBS118157.</title>
        <authorList>
            <consortium name="The Broad Institute Genomics Platform"/>
            <person name="Cuomo C."/>
            <person name="de Hoog S."/>
            <person name="Gorbushina A."/>
            <person name="Stielow B."/>
            <person name="Teixiera M."/>
            <person name="Abouelleil A."/>
            <person name="Chapman S.B."/>
            <person name="Priest M."/>
            <person name="Young S.K."/>
            <person name="Wortman J."/>
            <person name="Nusbaum C."/>
            <person name="Birren B."/>
        </authorList>
    </citation>
    <scope>NUCLEOTIDE SEQUENCE [LARGE SCALE GENOMIC DNA]</scope>
    <source>
        <strain evidence="9 10">CBS 118157</strain>
    </source>
</reference>
<feature type="region of interest" description="Disordered" evidence="7">
    <location>
        <begin position="752"/>
        <end position="823"/>
    </location>
</feature>
<dbReference type="PROSITE" id="PS00463">
    <property type="entry name" value="ZN2_CY6_FUNGAL_1"/>
    <property type="match status" value="1"/>
</dbReference>
<keyword evidence="10" id="KW-1185">Reference proteome</keyword>